<dbReference type="GO" id="GO:0046854">
    <property type="term" value="P:phosphatidylinositol phosphate biosynthetic process"/>
    <property type="evidence" value="ECO:0007669"/>
    <property type="project" value="InterPro"/>
</dbReference>
<dbReference type="PANTHER" id="PTHR10048">
    <property type="entry name" value="PHOSPHATIDYLINOSITOL KINASE"/>
    <property type="match status" value="1"/>
</dbReference>
<dbReference type="AlphaFoldDB" id="A0A9P1CKN3"/>
<dbReference type="PROSITE" id="PS50290">
    <property type="entry name" value="PI3_4_KINASE_3"/>
    <property type="match status" value="1"/>
</dbReference>
<dbReference type="Gene3D" id="1.10.1070.11">
    <property type="entry name" value="Phosphatidylinositol 3-/4-kinase, catalytic domain"/>
    <property type="match status" value="1"/>
</dbReference>
<reference evidence="5" key="1">
    <citation type="submission" date="2022-10" db="EMBL/GenBank/DDBJ databases">
        <authorList>
            <person name="Chen Y."/>
            <person name="Dougan E. K."/>
            <person name="Chan C."/>
            <person name="Rhodes N."/>
            <person name="Thang M."/>
        </authorList>
    </citation>
    <scope>NUCLEOTIDE SEQUENCE</scope>
</reference>
<dbReference type="EMBL" id="CAMXCT020001902">
    <property type="protein sequence ID" value="CAL1147412.1"/>
    <property type="molecule type" value="Genomic_DNA"/>
</dbReference>
<dbReference type="InterPro" id="IPR015433">
    <property type="entry name" value="PI3/4_kinase"/>
</dbReference>
<name>A0A9P1CKN3_9DINO</name>
<evidence type="ECO:0000256" key="1">
    <source>
        <dbReference type="ARBA" id="ARBA00022679"/>
    </source>
</evidence>
<dbReference type="Pfam" id="PF00454">
    <property type="entry name" value="PI3_PI4_kinase"/>
    <property type="match status" value="1"/>
</dbReference>
<dbReference type="EMBL" id="CAMXCT010001902">
    <property type="protein sequence ID" value="CAI3994037.1"/>
    <property type="molecule type" value="Genomic_DNA"/>
</dbReference>
<sequence length="393" mass="43678">MVGDDVLRSDGYGRLPDLNLPEKLFWEQPEQRSQQVNSEQLQQLSDAPAGKIFGFPGGLELGSQSCSSIMVEKIFHSASNARLLHLQPGNSKVILKFADVRRESAIMSALKKMNELWKKLEIRACGKLVQTLTYEIHPLGEDAGYVEAVGDAWNLRELAKEPVDRHMRVVKVLPDADSLNTLAASTVAYLTSGYALGLRDSHDDNIMLRSDGFLFRVDFGYVFGASPALDAPPTVVPNAVLVALGEARWKEVSIVCERALMAISGDGEAPGWACVRAVPEMALLHHEAYQYVQGLSLEDFREEVRNAKDWSMSRFAKNRLREVVRYWRHGEERSERSPKSAAAPRSSVRQIQWLQQPGGDGDLSPCNESEDEAQDIGSLNLPESLGLEDFDQL</sequence>
<dbReference type="InterPro" id="IPR036940">
    <property type="entry name" value="PI3/4_kinase_cat_sf"/>
</dbReference>
<evidence type="ECO:0000256" key="3">
    <source>
        <dbReference type="SAM" id="MobiDB-lite"/>
    </source>
</evidence>
<dbReference type="Proteomes" id="UP001152797">
    <property type="component" value="Unassembled WGS sequence"/>
</dbReference>
<dbReference type="OrthoDB" id="433555at2759"/>
<evidence type="ECO:0000256" key="2">
    <source>
        <dbReference type="ARBA" id="ARBA00022777"/>
    </source>
</evidence>
<dbReference type="EMBL" id="CAMXCT030001902">
    <property type="protein sequence ID" value="CAL4781349.1"/>
    <property type="molecule type" value="Genomic_DNA"/>
</dbReference>
<feature type="domain" description="PI3K/PI4K catalytic" evidence="4">
    <location>
        <begin position="68"/>
        <end position="345"/>
    </location>
</feature>
<dbReference type="GO" id="GO:0005737">
    <property type="term" value="C:cytoplasm"/>
    <property type="evidence" value="ECO:0007669"/>
    <property type="project" value="TreeGrafter"/>
</dbReference>
<organism evidence="5">
    <name type="scientific">Cladocopium goreaui</name>
    <dbReference type="NCBI Taxonomy" id="2562237"/>
    <lineage>
        <taxon>Eukaryota</taxon>
        <taxon>Sar</taxon>
        <taxon>Alveolata</taxon>
        <taxon>Dinophyceae</taxon>
        <taxon>Suessiales</taxon>
        <taxon>Symbiodiniaceae</taxon>
        <taxon>Cladocopium</taxon>
    </lineage>
</organism>
<dbReference type="SUPFAM" id="SSF56112">
    <property type="entry name" value="Protein kinase-like (PK-like)"/>
    <property type="match status" value="1"/>
</dbReference>
<evidence type="ECO:0000259" key="4">
    <source>
        <dbReference type="PROSITE" id="PS50290"/>
    </source>
</evidence>
<dbReference type="GO" id="GO:0048015">
    <property type="term" value="P:phosphatidylinositol-mediated signaling"/>
    <property type="evidence" value="ECO:0007669"/>
    <property type="project" value="TreeGrafter"/>
</dbReference>
<evidence type="ECO:0000313" key="6">
    <source>
        <dbReference type="EMBL" id="CAL4781349.1"/>
    </source>
</evidence>
<evidence type="ECO:0000313" key="7">
    <source>
        <dbReference type="Proteomes" id="UP001152797"/>
    </source>
</evidence>
<reference evidence="6 7" key="2">
    <citation type="submission" date="2024-05" db="EMBL/GenBank/DDBJ databases">
        <authorList>
            <person name="Chen Y."/>
            <person name="Shah S."/>
            <person name="Dougan E. K."/>
            <person name="Thang M."/>
            <person name="Chan C."/>
        </authorList>
    </citation>
    <scope>NUCLEOTIDE SEQUENCE [LARGE SCALE GENOMIC DNA]</scope>
</reference>
<proteinExistence type="predicted"/>
<evidence type="ECO:0000313" key="5">
    <source>
        <dbReference type="EMBL" id="CAI3994037.1"/>
    </source>
</evidence>
<dbReference type="GO" id="GO:0016020">
    <property type="term" value="C:membrane"/>
    <property type="evidence" value="ECO:0007669"/>
    <property type="project" value="TreeGrafter"/>
</dbReference>
<comment type="caution">
    <text evidence="5">The sequence shown here is derived from an EMBL/GenBank/DDBJ whole genome shotgun (WGS) entry which is preliminary data.</text>
</comment>
<protein>
    <recommendedName>
        <fullName evidence="4">PI3K/PI4K catalytic domain-containing protein</fullName>
    </recommendedName>
</protein>
<dbReference type="InterPro" id="IPR000403">
    <property type="entry name" value="PI3/4_kinase_cat_dom"/>
</dbReference>
<dbReference type="InterPro" id="IPR011009">
    <property type="entry name" value="Kinase-like_dom_sf"/>
</dbReference>
<gene>
    <name evidence="5" type="ORF">C1SCF055_LOCUS20720</name>
</gene>
<keyword evidence="2" id="KW-0418">Kinase</keyword>
<dbReference type="SMART" id="SM00146">
    <property type="entry name" value="PI3Kc"/>
    <property type="match status" value="1"/>
</dbReference>
<keyword evidence="1" id="KW-0808">Transferase</keyword>
<dbReference type="GO" id="GO:0052742">
    <property type="term" value="F:phosphatidylinositol kinase activity"/>
    <property type="evidence" value="ECO:0007669"/>
    <property type="project" value="TreeGrafter"/>
</dbReference>
<keyword evidence="7" id="KW-1185">Reference proteome</keyword>
<accession>A0A9P1CKN3</accession>
<feature type="region of interest" description="Disordered" evidence="3">
    <location>
        <begin position="353"/>
        <end position="393"/>
    </location>
</feature>